<feature type="compositionally biased region" description="Acidic residues" evidence="2">
    <location>
        <begin position="409"/>
        <end position="426"/>
    </location>
</feature>
<feature type="region of interest" description="Disordered" evidence="2">
    <location>
        <begin position="399"/>
        <end position="435"/>
    </location>
</feature>
<keyword evidence="4" id="KW-1185">Reference proteome</keyword>
<evidence type="ECO:0000256" key="2">
    <source>
        <dbReference type="SAM" id="MobiDB-lite"/>
    </source>
</evidence>
<reference evidence="3 4" key="1">
    <citation type="journal article" date="2023" name="Life. Sci Alliance">
        <title>Evolutionary insights into 3D genome organization and epigenetic landscape of Vigna mungo.</title>
        <authorList>
            <person name="Junaid A."/>
            <person name="Singh B."/>
            <person name="Bhatia S."/>
        </authorList>
    </citation>
    <scope>NUCLEOTIDE SEQUENCE [LARGE SCALE GENOMIC DNA]</scope>
    <source>
        <strain evidence="3">Urdbean</strain>
    </source>
</reference>
<sequence>MLASCYIGTLFSPVFRATSLSQVNMSSSFGLDCPSSTAEERGQEMPTSSSDRPSVAVQVGIPTNLHGSRIFVHGGVAVDDPAEPSADVINYDWASRDVNDISSSFTDELSLEFWIENSCVLRSLDYAIMGKKKIPVIDWFNCSKEVIHGEGSSGRPSGRQSRLPKLAAHVVVNLEGEEDSPSQGLELKRKRKVVPPTKDSPVGKKTKNIGKGQATEESTHPEADPEKKVLESTSRQQLTQNCLELCARATASVWQLVHTADKEKADLESLQQQLMDLTLVHSQCGPKYESARKTINDGRAIFEGVKKSLQAAKEEKDQQALELAAVRKALDEATMERNTLKSSLMASEAKEWQMAEVIVLEHTRGFKKAIRQTAFLLDRSLEDLPLDVNNDVLGGKIIPSKEVPAGTYPDDEEEEEEDPSTTDQPEEGGGNNEDPSCELLMISELHLFRLFAISCCGFRTNLNSCI</sequence>
<dbReference type="AlphaFoldDB" id="A0AAQ3RB41"/>
<dbReference type="EMBL" id="CP144690">
    <property type="protein sequence ID" value="WVY90033.1"/>
    <property type="molecule type" value="Genomic_DNA"/>
</dbReference>
<accession>A0AAQ3RB41</accession>
<evidence type="ECO:0000313" key="4">
    <source>
        <dbReference type="Proteomes" id="UP001374535"/>
    </source>
</evidence>
<feature type="compositionally biased region" description="Basic and acidic residues" evidence="2">
    <location>
        <begin position="217"/>
        <end position="230"/>
    </location>
</feature>
<feature type="region of interest" description="Disordered" evidence="2">
    <location>
        <begin position="174"/>
        <end position="232"/>
    </location>
</feature>
<evidence type="ECO:0000313" key="3">
    <source>
        <dbReference type="EMBL" id="WVY90033.1"/>
    </source>
</evidence>
<organism evidence="3 4">
    <name type="scientific">Vigna mungo</name>
    <name type="common">Black gram</name>
    <name type="synonym">Phaseolus mungo</name>
    <dbReference type="NCBI Taxonomy" id="3915"/>
    <lineage>
        <taxon>Eukaryota</taxon>
        <taxon>Viridiplantae</taxon>
        <taxon>Streptophyta</taxon>
        <taxon>Embryophyta</taxon>
        <taxon>Tracheophyta</taxon>
        <taxon>Spermatophyta</taxon>
        <taxon>Magnoliopsida</taxon>
        <taxon>eudicotyledons</taxon>
        <taxon>Gunneridae</taxon>
        <taxon>Pentapetalae</taxon>
        <taxon>rosids</taxon>
        <taxon>fabids</taxon>
        <taxon>Fabales</taxon>
        <taxon>Fabaceae</taxon>
        <taxon>Papilionoideae</taxon>
        <taxon>50 kb inversion clade</taxon>
        <taxon>NPAAA clade</taxon>
        <taxon>indigoferoid/millettioid clade</taxon>
        <taxon>Phaseoleae</taxon>
        <taxon>Vigna</taxon>
    </lineage>
</organism>
<dbReference type="Proteomes" id="UP001374535">
    <property type="component" value="Chromosome 11"/>
</dbReference>
<keyword evidence="1" id="KW-0175">Coiled coil</keyword>
<gene>
    <name evidence="3" type="ORF">V8G54_035547</name>
</gene>
<protein>
    <submittedName>
        <fullName evidence="3">Uncharacterized protein</fullName>
    </submittedName>
</protein>
<name>A0AAQ3RB41_VIGMU</name>
<feature type="coiled-coil region" evidence="1">
    <location>
        <begin position="309"/>
        <end position="336"/>
    </location>
</feature>
<feature type="region of interest" description="Disordered" evidence="2">
    <location>
        <begin position="34"/>
        <end position="54"/>
    </location>
</feature>
<proteinExistence type="predicted"/>
<evidence type="ECO:0000256" key="1">
    <source>
        <dbReference type="SAM" id="Coils"/>
    </source>
</evidence>